<evidence type="ECO:0000256" key="1">
    <source>
        <dbReference type="SAM" id="MobiDB-lite"/>
    </source>
</evidence>
<sequence length="177" mass="19134">MAASGGSRGVLDAHRHPQVWLLIAIFRWHYEGSRIPKSINADFLTQASGRTERGDRECFTREVEVPENPVINSPADPEVEMAEKLVRVEVAHSGEGTTLLSPNVNHPVGNQETTDAAVTNGNSFSSGEDVPVGKIIVHGEQGEYLMDASKWPDLSSPAGEQEDLMDNLSSVSVEAIS</sequence>
<accession>A0A3L6TCR5</accession>
<comment type="caution">
    <text evidence="2">The sequence shown here is derived from an EMBL/GenBank/DDBJ whole genome shotgun (WGS) entry which is preliminary data.</text>
</comment>
<keyword evidence="3" id="KW-1185">Reference proteome</keyword>
<evidence type="ECO:0000313" key="3">
    <source>
        <dbReference type="Proteomes" id="UP000275267"/>
    </source>
</evidence>
<dbReference type="EMBL" id="PQIB02000002">
    <property type="protein sequence ID" value="RLN36061.1"/>
    <property type="molecule type" value="Genomic_DNA"/>
</dbReference>
<dbReference type="Proteomes" id="UP000275267">
    <property type="component" value="Unassembled WGS sequence"/>
</dbReference>
<gene>
    <name evidence="2" type="ORF">C2845_PM03G13550</name>
</gene>
<reference evidence="3" key="1">
    <citation type="journal article" date="2019" name="Nat. Commun.">
        <title>The genome of broomcorn millet.</title>
        <authorList>
            <person name="Zou C."/>
            <person name="Miki D."/>
            <person name="Li D."/>
            <person name="Tang Q."/>
            <person name="Xiao L."/>
            <person name="Rajput S."/>
            <person name="Deng P."/>
            <person name="Jia W."/>
            <person name="Huang R."/>
            <person name="Zhang M."/>
            <person name="Sun Y."/>
            <person name="Hu J."/>
            <person name="Fu X."/>
            <person name="Schnable P.S."/>
            <person name="Li F."/>
            <person name="Zhang H."/>
            <person name="Feng B."/>
            <person name="Zhu X."/>
            <person name="Liu R."/>
            <person name="Schnable J.C."/>
            <person name="Zhu J.-K."/>
            <person name="Zhang H."/>
        </authorList>
    </citation>
    <scope>NUCLEOTIDE SEQUENCE [LARGE SCALE GENOMIC DNA]</scope>
</reference>
<protein>
    <submittedName>
        <fullName evidence="2">Uncharacterized protein</fullName>
    </submittedName>
</protein>
<feature type="compositionally biased region" description="Polar residues" evidence="1">
    <location>
        <begin position="167"/>
        <end position="177"/>
    </location>
</feature>
<dbReference type="AlphaFoldDB" id="A0A3L6TCR5"/>
<proteinExistence type="predicted"/>
<feature type="region of interest" description="Disordered" evidence="1">
    <location>
        <begin position="151"/>
        <end position="177"/>
    </location>
</feature>
<evidence type="ECO:0000313" key="2">
    <source>
        <dbReference type="EMBL" id="RLN36061.1"/>
    </source>
</evidence>
<name>A0A3L6TCR5_PANMI</name>
<organism evidence="2 3">
    <name type="scientific">Panicum miliaceum</name>
    <name type="common">Proso millet</name>
    <name type="synonym">Broomcorn millet</name>
    <dbReference type="NCBI Taxonomy" id="4540"/>
    <lineage>
        <taxon>Eukaryota</taxon>
        <taxon>Viridiplantae</taxon>
        <taxon>Streptophyta</taxon>
        <taxon>Embryophyta</taxon>
        <taxon>Tracheophyta</taxon>
        <taxon>Spermatophyta</taxon>
        <taxon>Magnoliopsida</taxon>
        <taxon>Liliopsida</taxon>
        <taxon>Poales</taxon>
        <taxon>Poaceae</taxon>
        <taxon>PACMAD clade</taxon>
        <taxon>Panicoideae</taxon>
        <taxon>Panicodae</taxon>
        <taxon>Paniceae</taxon>
        <taxon>Panicinae</taxon>
        <taxon>Panicum</taxon>
        <taxon>Panicum sect. Panicum</taxon>
    </lineage>
</organism>